<evidence type="ECO:0000256" key="1">
    <source>
        <dbReference type="ARBA" id="ARBA00001974"/>
    </source>
</evidence>
<dbReference type="GO" id="GO:0008682">
    <property type="term" value="F:3-demethoxyubiquinol 3-hydroxylase activity"/>
    <property type="evidence" value="ECO:0007669"/>
    <property type="project" value="TreeGrafter"/>
</dbReference>
<dbReference type="OrthoDB" id="9769565at2"/>
<accession>A0A3A1Y2U3</accession>
<evidence type="ECO:0000256" key="7">
    <source>
        <dbReference type="ARBA" id="ARBA00023033"/>
    </source>
</evidence>
<evidence type="ECO:0000256" key="6">
    <source>
        <dbReference type="ARBA" id="ARBA00023002"/>
    </source>
</evidence>
<comment type="similarity">
    <text evidence="3">Belongs to the UbiH/COQ6 family.</text>
</comment>
<comment type="caution">
    <text evidence="9">The sequence shown here is derived from an EMBL/GenBank/DDBJ whole genome shotgun (WGS) entry which is preliminary data.</text>
</comment>
<dbReference type="SUPFAM" id="SSF51905">
    <property type="entry name" value="FAD/NAD(P)-binding domain"/>
    <property type="match status" value="1"/>
</dbReference>
<dbReference type="InterPro" id="IPR036188">
    <property type="entry name" value="FAD/NAD-bd_sf"/>
</dbReference>
<comment type="pathway">
    <text evidence="2">Cofactor biosynthesis; ubiquinone biosynthesis.</text>
</comment>
<evidence type="ECO:0000313" key="9">
    <source>
        <dbReference type="EMBL" id="RIY31740.1"/>
    </source>
</evidence>
<dbReference type="InterPro" id="IPR010971">
    <property type="entry name" value="UbiH/COQ6"/>
</dbReference>
<dbReference type="PANTHER" id="PTHR43876:SF10">
    <property type="entry name" value="3-DEMETHOXYUBIQUINOL 3-HYDROXYLASE"/>
    <property type="match status" value="1"/>
</dbReference>
<keyword evidence="4" id="KW-0285">Flavoprotein</keyword>
<dbReference type="PRINTS" id="PR00420">
    <property type="entry name" value="RNGMNOXGNASE"/>
</dbReference>
<dbReference type="AlphaFoldDB" id="A0A3A1Y2U3"/>
<protein>
    <recommendedName>
        <fullName evidence="8">FAD-binding domain-containing protein</fullName>
    </recommendedName>
</protein>
<keyword evidence="6" id="KW-0560">Oxidoreductase</keyword>
<keyword evidence="5" id="KW-0274">FAD</keyword>
<dbReference type="InterPro" id="IPR002938">
    <property type="entry name" value="FAD-bd"/>
</dbReference>
<name>A0A3A1Y2U3_9GAMM</name>
<dbReference type="InterPro" id="IPR051205">
    <property type="entry name" value="UbiH/COQ6_monooxygenase"/>
</dbReference>
<organism evidence="9 10">
    <name type="scientific">Psittacicella hinzii</name>
    <dbReference type="NCBI Taxonomy" id="2028575"/>
    <lineage>
        <taxon>Bacteria</taxon>
        <taxon>Pseudomonadati</taxon>
        <taxon>Pseudomonadota</taxon>
        <taxon>Gammaproteobacteria</taxon>
        <taxon>Pasteurellales</taxon>
        <taxon>Psittacicellaceae</taxon>
        <taxon>Psittacicella</taxon>
    </lineage>
</organism>
<evidence type="ECO:0000256" key="2">
    <source>
        <dbReference type="ARBA" id="ARBA00004749"/>
    </source>
</evidence>
<dbReference type="UniPathway" id="UPA00232"/>
<dbReference type="EMBL" id="NRHC01000080">
    <property type="protein sequence ID" value="RIY31740.1"/>
    <property type="molecule type" value="Genomic_DNA"/>
</dbReference>
<reference evidence="9 10" key="1">
    <citation type="submission" date="2017-08" db="EMBL/GenBank/DDBJ databases">
        <title>Reclassification of Bisgaard taxon 37 and 44.</title>
        <authorList>
            <person name="Christensen H."/>
        </authorList>
    </citation>
    <scope>NUCLEOTIDE SEQUENCE [LARGE SCALE GENOMIC DNA]</scope>
    <source>
        <strain evidence="9 10">B96_3</strain>
    </source>
</reference>
<evidence type="ECO:0000313" key="10">
    <source>
        <dbReference type="Proteomes" id="UP000265691"/>
    </source>
</evidence>
<dbReference type="GO" id="GO:0071949">
    <property type="term" value="F:FAD binding"/>
    <property type="evidence" value="ECO:0007669"/>
    <property type="project" value="InterPro"/>
</dbReference>
<evidence type="ECO:0000256" key="5">
    <source>
        <dbReference type="ARBA" id="ARBA00022827"/>
    </source>
</evidence>
<keyword evidence="7" id="KW-0503">Monooxygenase</keyword>
<keyword evidence="10" id="KW-1185">Reference proteome</keyword>
<dbReference type="Pfam" id="PF01494">
    <property type="entry name" value="FAD_binding_3"/>
    <property type="match status" value="1"/>
</dbReference>
<evidence type="ECO:0000256" key="3">
    <source>
        <dbReference type="ARBA" id="ARBA00005349"/>
    </source>
</evidence>
<evidence type="ECO:0000259" key="8">
    <source>
        <dbReference type="Pfam" id="PF01494"/>
    </source>
</evidence>
<proteinExistence type="inferred from homology"/>
<dbReference type="GO" id="GO:0006744">
    <property type="term" value="P:ubiquinone biosynthetic process"/>
    <property type="evidence" value="ECO:0007669"/>
    <property type="project" value="UniProtKB-UniPathway"/>
</dbReference>
<feature type="domain" description="FAD-binding" evidence="8">
    <location>
        <begin position="35"/>
        <end position="378"/>
    </location>
</feature>
<gene>
    <name evidence="9" type="ORF">CKF54_06185</name>
</gene>
<dbReference type="Gene3D" id="3.50.50.60">
    <property type="entry name" value="FAD/NAD(P)-binding domain"/>
    <property type="match status" value="2"/>
</dbReference>
<sequence>MTNLNSPKTYLKVLQLGNLETTLGRVTFPEEKSLFIAGAGCVGLAQALALLKQGFTVFLHDPNPLKAWDASKLDLKVFAVNHVNASFLEQIGGWQEIAAQHVNPYDQLTLHVGEQEQTTLFTASEVNLNQLGYMVENAALVNGLLQACQAYGDKFVFLEQVAVEKAVKRLSSTFSIAESYAPQAKDISWEIAFSNGLVLQTNLVIAADGANSFWRKQANIAVDIHSYPTKCMLIEIEGQGLEEFTHLTWQQVDANGPKAWLPVKANHGVLCWYDEIATIDSLGKLSPEQLKTKIKDNFPADKLGSDFTVKQFGSFPLARQRAKHYWQNNVLLVGDAAHTVSPLAGQGLNLGLQDVQCLVRLFADHTFTQLDALGKAYAYERYIDNTLMQEFLSALHHTYISRSPIAKVLRENMYRVSGITAVKHYALNYANGERGLLRGIAEIGQSVMALLGKK</sequence>
<evidence type="ECO:0000256" key="4">
    <source>
        <dbReference type="ARBA" id="ARBA00022630"/>
    </source>
</evidence>
<dbReference type="NCBIfam" id="TIGR01988">
    <property type="entry name" value="Ubi-OHases"/>
    <property type="match status" value="1"/>
</dbReference>
<dbReference type="Proteomes" id="UP000265691">
    <property type="component" value="Unassembled WGS sequence"/>
</dbReference>
<dbReference type="PANTHER" id="PTHR43876">
    <property type="entry name" value="UBIQUINONE BIOSYNTHESIS MONOOXYGENASE COQ6, MITOCHONDRIAL"/>
    <property type="match status" value="1"/>
</dbReference>
<comment type="cofactor">
    <cofactor evidence="1">
        <name>FAD</name>
        <dbReference type="ChEBI" id="CHEBI:57692"/>
    </cofactor>
</comment>
<dbReference type="RefSeq" id="WP_119525497.1">
    <property type="nucleotide sequence ID" value="NZ_NRHC01000080.1"/>
</dbReference>